<evidence type="ECO:0000313" key="6">
    <source>
        <dbReference type="EMBL" id="KAF6295273.1"/>
    </source>
</evidence>
<feature type="domain" description="Chemokine interleukin-8-like" evidence="5">
    <location>
        <begin position="62"/>
        <end position="119"/>
    </location>
</feature>
<dbReference type="PANTHER" id="PTHR12015:SF21">
    <property type="entry name" value="C-C MOTIF CHEMOKINE 16"/>
    <property type="match status" value="1"/>
</dbReference>
<dbReference type="GO" id="GO:0030335">
    <property type="term" value="P:positive regulation of cell migration"/>
    <property type="evidence" value="ECO:0007669"/>
    <property type="project" value="TreeGrafter"/>
</dbReference>
<dbReference type="PANTHER" id="PTHR12015">
    <property type="entry name" value="SMALL INDUCIBLE CYTOKINE A"/>
    <property type="match status" value="1"/>
</dbReference>
<dbReference type="GO" id="GO:0048020">
    <property type="term" value="F:CCR chemokine receptor binding"/>
    <property type="evidence" value="ECO:0007669"/>
    <property type="project" value="TreeGrafter"/>
</dbReference>
<name>A0A7J7T4C4_MYOMY</name>
<dbReference type="GO" id="GO:0005615">
    <property type="term" value="C:extracellular space"/>
    <property type="evidence" value="ECO:0007669"/>
    <property type="project" value="UniProtKB-KW"/>
</dbReference>
<dbReference type="SUPFAM" id="SSF54117">
    <property type="entry name" value="Interleukin 8-like chemokines"/>
    <property type="match status" value="1"/>
</dbReference>
<gene>
    <name evidence="6" type="ORF">mMyoMyo1_002310</name>
</gene>
<organism evidence="6 7">
    <name type="scientific">Myotis myotis</name>
    <name type="common">Greater mouse-eared bat</name>
    <name type="synonym">Vespertilio myotis</name>
    <dbReference type="NCBI Taxonomy" id="51298"/>
    <lineage>
        <taxon>Eukaryota</taxon>
        <taxon>Metazoa</taxon>
        <taxon>Chordata</taxon>
        <taxon>Craniata</taxon>
        <taxon>Vertebrata</taxon>
        <taxon>Euteleostomi</taxon>
        <taxon>Mammalia</taxon>
        <taxon>Eutheria</taxon>
        <taxon>Laurasiatheria</taxon>
        <taxon>Chiroptera</taxon>
        <taxon>Yangochiroptera</taxon>
        <taxon>Vespertilionidae</taxon>
        <taxon>Myotis</taxon>
    </lineage>
</organism>
<comment type="caution">
    <text evidence="6">The sequence shown here is derived from an EMBL/GenBank/DDBJ whole genome shotgun (WGS) entry which is preliminary data.</text>
</comment>
<dbReference type="InterPro" id="IPR000827">
    <property type="entry name" value="Chemokine_CC_CS"/>
</dbReference>
<dbReference type="CDD" id="cd00272">
    <property type="entry name" value="Chemokine_CC"/>
    <property type="match status" value="1"/>
</dbReference>
<dbReference type="Gene3D" id="2.40.50.40">
    <property type="match status" value="1"/>
</dbReference>
<keyword evidence="2 4" id="KW-0202">Cytokine</keyword>
<dbReference type="InterPro" id="IPR036048">
    <property type="entry name" value="Interleukin_8-like_sf"/>
</dbReference>
<dbReference type="Pfam" id="PF00048">
    <property type="entry name" value="IL8"/>
    <property type="match status" value="1"/>
</dbReference>
<dbReference type="AlphaFoldDB" id="A0A7J7T4C4"/>
<protein>
    <recommendedName>
        <fullName evidence="4">C-C motif chemokine</fullName>
    </recommendedName>
</protein>
<evidence type="ECO:0000313" key="7">
    <source>
        <dbReference type="Proteomes" id="UP000527355"/>
    </source>
</evidence>
<sequence>MVRSRCSKPCHQLCSVPANRWLCHQRREVQWTGDGGHGLPLCLLSSAFNVIPSGSPMSVNISPSCCLKHEEKVLPRKLVVGYRKAFNCNLPAIILVTKKKREICTNPNNKWVQDYIKDPNLPLLPPRKLPQVKSI</sequence>
<dbReference type="FunFam" id="2.40.50.40:FF:000034">
    <property type="entry name" value="C-C motif chemokine"/>
    <property type="match status" value="1"/>
</dbReference>
<evidence type="ECO:0000256" key="2">
    <source>
        <dbReference type="ARBA" id="ARBA00022514"/>
    </source>
</evidence>
<keyword evidence="4" id="KW-0145">Chemotaxis</keyword>
<dbReference type="SMART" id="SM00199">
    <property type="entry name" value="SCY"/>
    <property type="match status" value="1"/>
</dbReference>
<dbReference type="GO" id="GO:0061844">
    <property type="term" value="P:antimicrobial humoral immune response mediated by antimicrobial peptide"/>
    <property type="evidence" value="ECO:0007669"/>
    <property type="project" value="TreeGrafter"/>
</dbReference>
<evidence type="ECO:0000256" key="4">
    <source>
        <dbReference type="RuleBase" id="RU361150"/>
    </source>
</evidence>
<keyword evidence="7" id="KW-1185">Reference proteome</keyword>
<dbReference type="GO" id="GO:0008009">
    <property type="term" value="F:chemokine activity"/>
    <property type="evidence" value="ECO:0007669"/>
    <property type="project" value="InterPro"/>
</dbReference>
<keyword evidence="3" id="KW-1015">Disulfide bond</keyword>
<evidence type="ECO:0000259" key="5">
    <source>
        <dbReference type="SMART" id="SM00199"/>
    </source>
</evidence>
<dbReference type="GO" id="GO:0070098">
    <property type="term" value="P:chemokine-mediated signaling pathway"/>
    <property type="evidence" value="ECO:0007669"/>
    <property type="project" value="TreeGrafter"/>
</dbReference>
<dbReference type="PROSITE" id="PS00472">
    <property type="entry name" value="SMALL_CYTOKINES_CC"/>
    <property type="match status" value="1"/>
</dbReference>
<reference evidence="6 7" key="1">
    <citation type="journal article" date="2020" name="Nature">
        <title>Six reference-quality genomes reveal evolution of bat adaptations.</title>
        <authorList>
            <person name="Jebb D."/>
            <person name="Huang Z."/>
            <person name="Pippel M."/>
            <person name="Hughes G.M."/>
            <person name="Lavrichenko K."/>
            <person name="Devanna P."/>
            <person name="Winkler S."/>
            <person name="Jermiin L.S."/>
            <person name="Skirmuntt E.C."/>
            <person name="Katzourakis A."/>
            <person name="Burkitt-Gray L."/>
            <person name="Ray D.A."/>
            <person name="Sullivan K.A.M."/>
            <person name="Roscito J.G."/>
            <person name="Kirilenko B.M."/>
            <person name="Davalos L.M."/>
            <person name="Corthals A.P."/>
            <person name="Power M.L."/>
            <person name="Jones G."/>
            <person name="Ransome R.D."/>
            <person name="Dechmann D.K.N."/>
            <person name="Locatelli A.G."/>
            <person name="Puechmaille S.J."/>
            <person name="Fedrigo O."/>
            <person name="Jarvis E.D."/>
            <person name="Hiller M."/>
            <person name="Vernes S.C."/>
            <person name="Myers E.W."/>
            <person name="Teeling E.C."/>
        </authorList>
    </citation>
    <scope>NUCLEOTIDE SEQUENCE [LARGE SCALE GENOMIC DNA]</scope>
    <source>
        <strain evidence="6">MMyoMyo1</strain>
        <tissue evidence="6">Flight muscle</tissue>
    </source>
</reference>
<dbReference type="Proteomes" id="UP000527355">
    <property type="component" value="Unassembled WGS sequence"/>
</dbReference>
<evidence type="ECO:0000256" key="3">
    <source>
        <dbReference type="ARBA" id="ARBA00023157"/>
    </source>
</evidence>
<proteinExistence type="inferred from homology"/>
<dbReference type="VEuPathDB" id="HostDB:GeneID_118671410"/>
<comment type="subcellular location">
    <subcellularLocation>
        <location evidence="4">Secreted</location>
    </subcellularLocation>
</comment>
<dbReference type="InterPro" id="IPR001811">
    <property type="entry name" value="Chemokine_IL8-like_dom"/>
</dbReference>
<dbReference type="GO" id="GO:0048245">
    <property type="term" value="P:eosinophil chemotaxis"/>
    <property type="evidence" value="ECO:0007669"/>
    <property type="project" value="TreeGrafter"/>
</dbReference>
<accession>A0A7J7T4C4</accession>
<evidence type="ECO:0000256" key="1">
    <source>
        <dbReference type="ARBA" id="ARBA00010868"/>
    </source>
</evidence>
<comment type="similarity">
    <text evidence="1 4">Belongs to the intercrine beta (chemokine CC) family.</text>
</comment>
<dbReference type="InterPro" id="IPR039809">
    <property type="entry name" value="Chemokine_b/g/d"/>
</dbReference>
<keyword evidence="4" id="KW-0964">Secreted</keyword>
<dbReference type="GO" id="GO:0006954">
    <property type="term" value="P:inflammatory response"/>
    <property type="evidence" value="ECO:0007669"/>
    <property type="project" value="TreeGrafter"/>
</dbReference>
<dbReference type="EMBL" id="JABWUV010000017">
    <property type="protein sequence ID" value="KAF6295273.1"/>
    <property type="molecule type" value="Genomic_DNA"/>
</dbReference>